<evidence type="ECO:0000313" key="5">
    <source>
        <dbReference type="Proteomes" id="UP000033358"/>
    </source>
</evidence>
<evidence type="ECO:0000313" key="4">
    <source>
        <dbReference type="EMBL" id="KKB96898.1"/>
    </source>
</evidence>
<dbReference type="InterPro" id="IPR011856">
    <property type="entry name" value="tRNA_endonuc-like_dom_sf"/>
</dbReference>
<evidence type="ECO:0000256" key="1">
    <source>
        <dbReference type="ARBA" id="ARBA00006738"/>
    </source>
</evidence>
<dbReference type="PANTHER" id="PTHR34039">
    <property type="entry name" value="UPF0102 PROTEIN YRAN"/>
    <property type="match status" value="1"/>
</dbReference>
<dbReference type="PANTHER" id="PTHR34039:SF1">
    <property type="entry name" value="UPF0102 PROTEIN YRAN"/>
    <property type="match status" value="1"/>
</dbReference>
<gene>
    <name evidence="4" type="ORF">SZ25_00015</name>
</gene>
<dbReference type="HAMAP" id="MF_00048">
    <property type="entry name" value="UPF0102"/>
    <property type="match status" value="1"/>
</dbReference>
<dbReference type="InterPro" id="IPR003509">
    <property type="entry name" value="UPF0102_YraN-like"/>
</dbReference>
<organism evidence="4 5">
    <name type="scientific">Candidatus Arcanibacter lacustris</name>
    <dbReference type="NCBI Taxonomy" id="1607817"/>
    <lineage>
        <taxon>Bacteria</taxon>
        <taxon>Pseudomonadati</taxon>
        <taxon>Pseudomonadota</taxon>
        <taxon>Alphaproteobacteria</taxon>
        <taxon>Rickettsiales</taxon>
        <taxon>Candidatus Arcanibacter</taxon>
    </lineage>
</organism>
<dbReference type="Pfam" id="PF02021">
    <property type="entry name" value="UPF0102"/>
    <property type="match status" value="1"/>
</dbReference>
<keyword evidence="3" id="KW-0812">Transmembrane</keyword>
<feature type="transmembrane region" description="Helical" evidence="3">
    <location>
        <begin position="7"/>
        <end position="27"/>
    </location>
</feature>
<dbReference type="EMBL" id="JYHA01000004">
    <property type="protein sequence ID" value="KKB96898.1"/>
    <property type="molecule type" value="Genomic_DNA"/>
</dbReference>
<dbReference type="Gene3D" id="3.40.1350.10">
    <property type="match status" value="1"/>
</dbReference>
<reference evidence="4 5" key="1">
    <citation type="submission" date="2015-02" db="EMBL/GenBank/DDBJ databases">
        <title>Single cell genomics of a rare environmental alphaproteobacterium provides unique insights into Rickettsiaceae evolution.</title>
        <authorList>
            <person name="Martijn J."/>
            <person name="Schulz F."/>
            <person name="Zaremba-Niedzwiedzka K."/>
            <person name="Viklund J."/>
            <person name="Stepanauskas R."/>
            <person name="Andersson S.G.E."/>
            <person name="Horn M."/>
            <person name="Guy L."/>
            <person name="Ettema T.J.G."/>
        </authorList>
    </citation>
    <scope>NUCLEOTIDE SEQUENCE [LARGE SCALE GENOMIC DNA]</scope>
    <source>
        <strain evidence="4 5">SCGC AAA041-L04</strain>
    </source>
</reference>
<name>A0A0F5MQ01_9RICK</name>
<dbReference type="SUPFAM" id="SSF52980">
    <property type="entry name" value="Restriction endonuclease-like"/>
    <property type="match status" value="1"/>
</dbReference>
<comment type="similarity">
    <text evidence="1 2">Belongs to the UPF0102 family.</text>
</comment>
<dbReference type="Proteomes" id="UP000033358">
    <property type="component" value="Unassembled WGS sequence"/>
</dbReference>
<dbReference type="AlphaFoldDB" id="A0A0F5MQ01"/>
<keyword evidence="5" id="KW-1185">Reference proteome</keyword>
<accession>A0A0F5MQ01</accession>
<dbReference type="InterPro" id="IPR011335">
    <property type="entry name" value="Restrct_endonuc-II-like"/>
</dbReference>
<comment type="caution">
    <text evidence="4">The sequence shown here is derived from an EMBL/GenBank/DDBJ whole genome shotgun (WGS) entry which is preliminary data.</text>
</comment>
<protein>
    <recommendedName>
        <fullName evidence="2">UPF0102 protein SZ25_00015</fullName>
    </recommendedName>
</protein>
<evidence type="ECO:0000256" key="2">
    <source>
        <dbReference type="HAMAP-Rule" id="MF_00048"/>
    </source>
</evidence>
<proteinExistence type="inferred from homology"/>
<dbReference type="GO" id="GO:0003676">
    <property type="term" value="F:nucleic acid binding"/>
    <property type="evidence" value="ECO:0007669"/>
    <property type="project" value="InterPro"/>
</dbReference>
<keyword evidence="3" id="KW-0472">Membrane</keyword>
<keyword evidence="3" id="KW-1133">Transmembrane helix</keyword>
<sequence length="115" mass="13857">MQKKTKNYYYGILAEYIACIILFLKGYNIVTRRYKNPLGEIDIIASKGDNLVFFEVKARKKFDESMIVLSHRQKIRIESAAKLFIMQKKRYEGFNLRFDLIIFDGWRPRHLKNMW</sequence>
<evidence type="ECO:0000256" key="3">
    <source>
        <dbReference type="SAM" id="Phobius"/>
    </source>
</evidence>